<dbReference type="EMBL" id="ALJK01000029">
    <property type="protein sequence ID" value="EJN85913.1"/>
    <property type="molecule type" value="Genomic_DNA"/>
</dbReference>
<organism evidence="1 2">
    <name type="scientific">Actinomyces naeslundii (strain ATCC 12104 / DSM 43013 / CCUG 2238 / JCM 8349 / NCTC 10301 / Howell 279)</name>
    <dbReference type="NCBI Taxonomy" id="1115803"/>
    <lineage>
        <taxon>Bacteria</taxon>
        <taxon>Bacillati</taxon>
        <taxon>Actinomycetota</taxon>
        <taxon>Actinomycetes</taxon>
        <taxon>Actinomycetales</taxon>
        <taxon>Actinomycetaceae</taxon>
        <taxon>Actinomyces</taxon>
    </lineage>
</organism>
<comment type="caution">
    <text evidence="1">The sequence shown here is derived from an EMBL/GenBank/DDBJ whole genome shotgun (WGS) entry which is preliminary data.</text>
</comment>
<evidence type="ECO:0000313" key="2">
    <source>
        <dbReference type="Proteomes" id="UP000007814"/>
    </source>
</evidence>
<dbReference type="AlphaFoldDB" id="J3AD84"/>
<gene>
    <name evidence="1" type="ORF">HMPREF1129_0447</name>
</gene>
<protein>
    <submittedName>
        <fullName evidence="1">Uncharacterized protein</fullName>
    </submittedName>
</protein>
<evidence type="ECO:0000313" key="1">
    <source>
        <dbReference type="EMBL" id="EJN85913.1"/>
    </source>
</evidence>
<sequence>MSSPSCMTVEGVESVGSRLFSDAAAPTAVDRAVPEDGAVLRRTEIVIISPRKDRHQNEKRNEPE</sequence>
<name>J3AD84_ACTNH</name>
<dbReference type="Proteomes" id="UP000007814">
    <property type="component" value="Unassembled WGS sequence"/>
</dbReference>
<accession>J3AD84</accession>
<reference evidence="1 2" key="1">
    <citation type="submission" date="2012-07" db="EMBL/GenBank/DDBJ databases">
        <authorList>
            <person name="Durkin A.S."/>
            <person name="McCorrison J."/>
            <person name="Torralba M."/>
            <person name="Gillis M."/>
            <person name="Methe B."/>
            <person name="Sutton G."/>
            <person name="Nelson K.E."/>
        </authorList>
    </citation>
    <scope>NUCLEOTIDE SEQUENCE [LARGE SCALE GENOMIC DNA]</scope>
    <source>
        <strain evidence="2">ATCC 12104 / DSM 43013 / CCUG 2238 / JCM 8349 / NCTC 10301 / Howell 279</strain>
    </source>
</reference>
<proteinExistence type="predicted"/>